<keyword evidence="2" id="KW-1185">Reference proteome</keyword>
<dbReference type="EMBL" id="KL894197">
    <property type="protein sequence ID" value="KGL81591.1"/>
    <property type="molecule type" value="Genomic_DNA"/>
</dbReference>
<dbReference type="AlphaFoldDB" id="A0A099ZIK9"/>
<name>A0A099ZIK9_TINGU</name>
<feature type="non-terminal residue" evidence="1">
    <location>
        <position position="1"/>
    </location>
</feature>
<dbReference type="Gene3D" id="1.10.287.210">
    <property type="match status" value="1"/>
</dbReference>
<evidence type="ECO:0000313" key="2">
    <source>
        <dbReference type="Proteomes" id="UP000053641"/>
    </source>
</evidence>
<gene>
    <name evidence="1" type="ORF">N309_02836</name>
</gene>
<accession>A0A099ZIK9</accession>
<sequence length="40" mass="4468">AIDMLLLMHGRGCKEVEGMCCMNLSNHSKSIYAQILTLQD</sequence>
<feature type="non-terminal residue" evidence="1">
    <location>
        <position position="40"/>
    </location>
</feature>
<organism evidence="1 2">
    <name type="scientific">Tinamus guttatus</name>
    <name type="common">White-throated tinamou</name>
    <dbReference type="NCBI Taxonomy" id="94827"/>
    <lineage>
        <taxon>Eukaryota</taxon>
        <taxon>Metazoa</taxon>
        <taxon>Chordata</taxon>
        <taxon>Craniata</taxon>
        <taxon>Vertebrata</taxon>
        <taxon>Euteleostomi</taxon>
        <taxon>Archelosauria</taxon>
        <taxon>Archosauria</taxon>
        <taxon>Dinosauria</taxon>
        <taxon>Saurischia</taxon>
        <taxon>Theropoda</taxon>
        <taxon>Coelurosauria</taxon>
        <taxon>Aves</taxon>
        <taxon>Palaeognathae</taxon>
        <taxon>Tinamiformes</taxon>
        <taxon>Tinamidae</taxon>
        <taxon>Tinamus</taxon>
    </lineage>
</organism>
<evidence type="ECO:0000313" key="1">
    <source>
        <dbReference type="EMBL" id="KGL81591.1"/>
    </source>
</evidence>
<dbReference type="Proteomes" id="UP000053641">
    <property type="component" value="Unassembled WGS sequence"/>
</dbReference>
<proteinExistence type="predicted"/>
<reference evidence="1 2" key="1">
    <citation type="submission" date="2014-06" db="EMBL/GenBank/DDBJ databases">
        <title>Genome evolution of avian class.</title>
        <authorList>
            <person name="Zhang G."/>
            <person name="Li C."/>
        </authorList>
    </citation>
    <scope>NUCLEOTIDE SEQUENCE [LARGE SCALE GENOMIC DNA]</scope>
    <source>
        <strain evidence="1">BGI_N309</strain>
    </source>
</reference>
<protein>
    <submittedName>
        <fullName evidence="1">Uncharacterized protein</fullName>
    </submittedName>
</protein>
<dbReference type="SUPFAM" id="SSF58069">
    <property type="entry name" value="Virus ectodomain"/>
    <property type="match status" value="1"/>
</dbReference>